<dbReference type="InterPro" id="IPR036869">
    <property type="entry name" value="J_dom_sf"/>
</dbReference>
<evidence type="ECO:0000256" key="3">
    <source>
        <dbReference type="SAM" id="SignalP"/>
    </source>
</evidence>
<keyword evidence="1" id="KW-0143">Chaperone</keyword>
<feature type="chain" id="PRO_5031076117" evidence="3">
    <location>
        <begin position="19"/>
        <end position="348"/>
    </location>
</feature>
<name>A0A7W2FRL7_9VIBR</name>
<dbReference type="AlphaFoldDB" id="A0A7W2FRL7"/>
<comment type="caution">
    <text evidence="4">The sequence shown here is derived from an EMBL/GenBank/DDBJ whole genome shotgun (WGS) entry which is preliminary data.</text>
</comment>
<dbReference type="SUPFAM" id="SSF81901">
    <property type="entry name" value="HCP-like"/>
    <property type="match status" value="1"/>
</dbReference>
<dbReference type="Gene3D" id="1.25.40.10">
    <property type="entry name" value="Tetratricopeptide repeat domain"/>
    <property type="match status" value="1"/>
</dbReference>
<dbReference type="Pfam" id="PF08238">
    <property type="entry name" value="Sel1"/>
    <property type="match status" value="3"/>
</dbReference>
<dbReference type="Gene3D" id="1.10.287.110">
    <property type="entry name" value="DnaJ domain"/>
    <property type="match status" value="1"/>
</dbReference>
<keyword evidence="2" id="KW-0175">Coiled coil</keyword>
<evidence type="ECO:0000313" key="4">
    <source>
        <dbReference type="EMBL" id="MBA5763016.1"/>
    </source>
</evidence>
<protein>
    <submittedName>
        <fullName evidence="4">J domain-containing protein</fullName>
    </submittedName>
</protein>
<evidence type="ECO:0000313" key="5">
    <source>
        <dbReference type="Proteomes" id="UP000571701"/>
    </source>
</evidence>
<feature type="signal peptide" evidence="3">
    <location>
        <begin position="1"/>
        <end position="18"/>
    </location>
</feature>
<dbReference type="InterPro" id="IPR050767">
    <property type="entry name" value="Sel1_AlgK"/>
</dbReference>
<evidence type="ECO:0000256" key="2">
    <source>
        <dbReference type="SAM" id="Coils"/>
    </source>
</evidence>
<feature type="coiled-coil region" evidence="2">
    <location>
        <begin position="239"/>
        <end position="273"/>
    </location>
</feature>
<proteinExistence type="predicted"/>
<dbReference type="SMART" id="SM00671">
    <property type="entry name" value="SEL1"/>
    <property type="match status" value="3"/>
</dbReference>
<dbReference type="InterPro" id="IPR006597">
    <property type="entry name" value="Sel1-like"/>
</dbReference>
<keyword evidence="5" id="KW-1185">Reference proteome</keyword>
<accession>A0A7W2FRL7</accession>
<dbReference type="InterPro" id="IPR011990">
    <property type="entry name" value="TPR-like_helical_dom_sf"/>
</dbReference>
<organism evidence="4 5">
    <name type="scientific">Vibrio marinisediminis</name>
    <dbReference type="NCBI Taxonomy" id="2758441"/>
    <lineage>
        <taxon>Bacteria</taxon>
        <taxon>Pseudomonadati</taxon>
        <taxon>Pseudomonadota</taxon>
        <taxon>Gammaproteobacteria</taxon>
        <taxon>Vibrionales</taxon>
        <taxon>Vibrionaceae</taxon>
        <taxon>Vibrio</taxon>
    </lineage>
</organism>
<dbReference type="SUPFAM" id="SSF46565">
    <property type="entry name" value="Chaperone J-domain"/>
    <property type="match status" value="1"/>
</dbReference>
<dbReference type="PANTHER" id="PTHR11102:SF160">
    <property type="entry name" value="ERAD-ASSOCIATED E3 UBIQUITIN-PROTEIN LIGASE COMPONENT HRD3"/>
    <property type="match status" value="1"/>
</dbReference>
<keyword evidence="3" id="KW-0732">Signal</keyword>
<evidence type="ECO:0000256" key="1">
    <source>
        <dbReference type="ARBA" id="ARBA00023186"/>
    </source>
</evidence>
<dbReference type="RefSeq" id="WP_182109032.1">
    <property type="nucleotide sequence ID" value="NZ_JACFYF010000006.1"/>
</dbReference>
<reference evidence="4 5" key="1">
    <citation type="submission" date="2020-07" db="EMBL/GenBank/DDBJ databases">
        <title>Vibrio marinisediminis sp. nov., isolated from marine sediment.</title>
        <authorList>
            <person name="Ji X."/>
        </authorList>
    </citation>
    <scope>NUCLEOTIDE SEQUENCE [LARGE SCALE GENOMIC DNA]</scope>
    <source>
        <strain evidence="4 5">404</strain>
    </source>
</reference>
<gene>
    <name evidence="4" type="ORF">H2O73_11710</name>
</gene>
<dbReference type="EMBL" id="JACFYF010000006">
    <property type="protein sequence ID" value="MBA5763016.1"/>
    <property type="molecule type" value="Genomic_DNA"/>
</dbReference>
<sequence>MMKFVSTLLFYVSSLAFANTSSPSFSELLAQAELDNPRAQYQVSQAYQQGSEVEKSNQEAFYWLEQAAQNRYKPAQYDLVAQYLNGGLTKPNLDNALYWLTKLAISGDDKAQFELGQLYQEHQLDVDAQSQAKLWYHVAAESNPAAEEAYAALLEAQFNQQRAKQLAQMNKLDSESSETQNDTSFWSSLPYEPQLALATLLVVSLTASSAWLWRRKKQLAHLDSRREALAITDQTASENQQLKTQIAKQDRALKKQKQQLELLYQQLKKHQATVSSASPVRAPASTPLSIACAMFGFEEKQIPDTSKIKQRYKQLCKIYHPDLKGSDEEMKRLNHSLKIILERSSNNR</sequence>
<dbReference type="PANTHER" id="PTHR11102">
    <property type="entry name" value="SEL-1-LIKE PROTEIN"/>
    <property type="match status" value="1"/>
</dbReference>
<dbReference type="Proteomes" id="UP000571701">
    <property type="component" value="Unassembled WGS sequence"/>
</dbReference>